<feature type="transmembrane region" description="Helical" evidence="9">
    <location>
        <begin position="120"/>
        <end position="143"/>
    </location>
</feature>
<evidence type="ECO:0000256" key="1">
    <source>
        <dbReference type="ARBA" id="ARBA00002442"/>
    </source>
</evidence>
<evidence type="ECO:0000256" key="5">
    <source>
        <dbReference type="ARBA" id="ARBA00022692"/>
    </source>
</evidence>
<feature type="transmembrane region" description="Helical" evidence="9">
    <location>
        <begin position="12"/>
        <end position="32"/>
    </location>
</feature>
<keyword evidence="9" id="KW-0997">Cell inner membrane</keyword>
<feature type="transmembrane region" description="Helical" evidence="9">
    <location>
        <begin position="80"/>
        <end position="100"/>
    </location>
</feature>
<dbReference type="AlphaFoldDB" id="A0AAW7Z8Q7"/>
<feature type="domain" description="Cytochrome c assembly protein" evidence="10">
    <location>
        <begin position="2"/>
        <end position="103"/>
    </location>
</feature>
<keyword evidence="5 9" id="KW-0812">Transmembrane</keyword>
<name>A0AAW7Z8Q7_9ALTE</name>
<dbReference type="EMBL" id="JAUOQI010000020">
    <property type="protein sequence ID" value="MDO6579428.1"/>
    <property type="molecule type" value="Genomic_DNA"/>
</dbReference>
<comment type="subcellular location">
    <subcellularLocation>
        <location evidence="9">Cell inner membrane</location>
    </subcellularLocation>
    <subcellularLocation>
        <location evidence="2">Membrane</location>
        <topology evidence="2">Multi-pass membrane protein</topology>
    </subcellularLocation>
</comment>
<dbReference type="PANTHER" id="PTHR30071:SF1">
    <property type="entry name" value="CYTOCHROME B_B6 PROTEIN-RELATED"/>
    <property type="match status" value="1"/>
</dbReference>
<feature type="non-terminal residue" evidence="11">
    <location>
        <position position="1"/>
    </location>
</feature>
<reference evidence="11" key="1">
    <citation type="submission" date="2023-07" db="EMBL/GenBank/DDBJ databases">
        <title>Genome content predicts the carbon catabolic preferences of heterotrophic bacteria.</title>
        <authorList>
            <person name="Gralka M."/>
        </authorList>
    </citation>
    <scope>NUCLEOTIDE SEQUENCE</scope>
    <source>
        <strain evidence="11">F2M12</strain>
    </source>
</reference>
<proteinExistence type="inferred from homology"/>
<dbReference type="GO" id="GO:0020037">
    <property type="term" value="F:heme binding"/>
    <property type="evidence" value="ECO:0007669"/>
    <property type="project" value="InterPro"/>
</dbReference>
<evidence type="ECO:0000259" key="10">
    <source>
        <dbReference type="Pfam" id="PF01578"/>
    </source>
</evidence>
<keyword evidence="9" id="KW-1003">Cell membrane</keyword>
<evidence type="ECO:0000313" key="11">
    <source>
        <dbReference type="EMBL" id="MDO6579428.1"/>
    </source>
</evidence>
<evidence type="ECO:0000256" key="9">
    <source>
        <dbReference type="RuleBase" id="RU364092"/>
    </source>
</evidence>
<comment type="function">
    <text evidence="1 9">Required for the export of heme to the periplasm for the biogenesis of c-type cytochromes.</text>
</comment>
<comment type="caution">
    <text evidence="11">The sequence shown here is derived from an EMBL/GenBank/DDBJ whole genome shotgun (WGS) entry which is preliminary data.</text>
</comment>
<dbReference type="GO" id="GO:0005886">
    <property type="term" value="C:plasma membrane"/>
    <property type="evidence" value="ECO:0007669"/>
    <property type="project" value="UniProtKB-SubCell"/>
</dbReference>
<dbReference type="RefSeq" id="WP_303539026.1">
    <property type="nucleotide sequence ID" value="NZ_JAUOQI010000020.1"/>
</dbReference>
<evidence type="ECO:0000256" key="2">
    <source>
        <dbReference type="ARBA" id="ARBA00004141"/>
    </source>
</evidence>
<dbReference type="Pfam" id="PF01578">
    <property type="entry name" value="Cytochrom_C_asm"/>
    <property type="match status" value="1"/>
</dbReference>
<protein>
    <recommendedName>
        <fullName evidence="4 9">Heme exporter protein C</fullName>
    </recommendedName>
    <alternativeName>
        <fullName evidence="9">Cytochrome c-type biogenesis protein</fullName>
    </alternativeName>
</protein>
<keyword evidence="9" id="KW-0813">Transport</keyword>
<dbReference type="InterPro" id="IPR045062">
    <property type="entry name" value="Cyt_c_biogenesis_CcsA/CcmC"/>
</dbReference>
<accession>A0AAW7Z8Q7</accession>
<dbReference type="PRINTS" id="PR01386">
    <property type="entry name" value="CCMCBIOGNSIS"/>
</dbReference>
<organism evidence="11 12">
    <name type="scientific">Alteromonas stellipolaris</name>
    <dbReference type="NCBI Taxonomy" id="233316"/>
    <lineage>
        <taxon>Bacteria</taxon>
        <taxon>Pseudomonadati</taxon>
        <taxon>Pseudomonadota</taxon>
        <taxon>Gammaproteobacteria</taxon>
        <taxon>Alteromonadales</taxon>
        <taxon>Alteromonadaceae</taxon>
        <taxon>Alteromonas/Salinimonas group</taxon>
        <taxon>Alteromonas</taxon>
    </lineage>
</organism>
<feature type="transmembrane region" description="Helical" evidence="9">
    <location>
        <begin position="52"/>
        <end position="68"/>
    </location>
</feature>
<comment type="similarity">
    <text evidence="3 9">Belongs to the CcmC/CycZ/HelC family.</text>
</comment>
<keyword evidence="7 9" id="KW-1133">Transmembrane helix</keyword>
<comment type="caution">
    <text evidence="9">Lacks conserved residue(s) required for the propagation of feature annotation.</text>
</comment>
<evidence type="ECO:0000256" key="6">
    <source>
        <dbReference type="ARBA" id="ARBA00022748"/>
    </source>
</evidence>
<dbReference type="InterPro" id="IPR002541">
    <property type="entry name" value="Cyt_c_assembly"/>
</dbReference>
<dbReference type="GO" id="GO:0015232">
    <property type="term" value="F:heme transmembrane transporter activity"/>
    <property type="evidence" value="ECO:0007669"/>
    <property type="project" value="InterPro"/>
</dbReference>
<keyword evidence="6 9" id="KW-0201">Cytochrome c-type biogenesis</keyword>
<evidence type="ECO:0000313" key="12">
    <source>
        <dbReference type="Proteomes" id="UP001170717"/>
    </source>
</evidence>
<dbReference type="GO" id="GO:0017004">
    <property type="term" value="P:cytochrome complex assembly"/>
    <property type="evidence" value="ECO:0007669"/>
    <property type="project" value="UniProtKB-KW"/>
</dbReference>
<evidence type="ECO:0000256" key="4">
    <source>
        <dbReference type="ARBA" id="ARBA00016463"/>
    </source>
</evidence>
<keyword evidence="8 9" id="KW-0472">Membrane</keyword>
<sequence length="168" mass="18998">MVWQWRTAYMSMIAMAPVGAVMTFIALFTGAAWGKPMWGAWWVWDARLTSELILLFLYIGVIALYGAFEDKQQAGKAAGVMALVGVVNIPIIHYSVEWWNTLHQGATISKFDQPSIAPEMLWPLLISLLGFAFFIGAVTTVRLRSEIVRREMHRPWVQKLAHETSENS</sequence>
<evidence type="ECO:0000256" key="8">
    <source>
        <dbReference type="ARBA" id="ARBA00023136"/>
    </source>
</evidence>
<dbReference type="PANTHER" id="PTHR30071">
    <property type="entry name" value="HEME EXPORTER PROTEIN C"/>
    <property type="match status" value="1"/>
</dbReference>
<evidence type="ECO:0000256" key="3">
    <source>
        <dbReference type="ARBA" id="ARBA00005840"/>
    </source>
</evidence>
<evidence type="ECO:0000256" key="7">
    <source>
        <dbReference type="ARBA" id="ARBA00022989"/>
    </source>
</evidence>
<gene>
    <name evidence="9 11" type="primary">ccmC</name>
    <name evidence="11" type="ORF">Q4527_18665</name>
</gene>
<dbReference type="InterPro" id="IPR003557">
    <property type="entry name" value="Cyt_c_biogenesis_CcmC"/>
</dbReference>
<dbReference type="Proteomes" id="UP001170717">
    <property type="component" value="Unassembled WGS sequence"/>
</dbReference>
<dbReference type="NCBIfam" id="TIGR01191">
    <property type="entry name" value="ccmC"/>
    <property type="match status" value="1"/>
</dbReference>